<reference evidence="1" key="1">
    <citation type="submission" date="2020-10" db="EMBL/GenBank/DDBJ databases">
        <authorList>
            <person name="Han B."/>
            <person name="Lu T."/>
            <person name="Zhao Q."/>
            <person name="Huang X."/>
            <person name="Zhao Y."/>
        </authorList>
    </citation>
    <scope>NUCLEOTIDE SEQUENCE</scope>
</reference>
<dbReference type="EMBL" id="CAJGYO010000001">
    <property type="protein sequence ID" value="CAD6205903.1"/>
    <property type="molecule type" value="Genomic_DNA"/>
</dbReference>
<gene>
    <name evidence="1" type="ORF">NCGR_LOCUS3671</name>
</gene>
<protein>
    <submittedName>
        <fullName evidence="1">Uncharacterized protein</fullName>
    </submittedName>
</protein>
<comment type="caution">
    <text evidence="1">The sequence shown here is derived from an EMBL/GenBank/DDBJ whole genome shotgun (WGS) entry which is preliminary data.</text>
</comment>
<keyword evidence="2" id="KW-1185">Reference proteome</keyword>
<evidence type="ECO:0000313" key="1">
    <source>
        <dbReference type="EMBL" id="CAD6205903.1"/>
    </source>
</evidence>
<dbReference type="Proteomes" id="UP000604825">
    <property type="component" value="Unassembled WGS sequence"/>
</dbReference>
<sequence>MKKMMAGIELSAADATVAEELNTAKMRAYPIKVQKKILKSTRDDMTGRAFFLQI</sequence>
<dbReference type="AlphaFoldDB" id="A0A811MIA3"/>
<proteinExistence type="predicted"/>
<name>A0A811MIA3_9POAL</name>
<organism evidence="1 2">
    <name type="scientific">Miscanthus lutarioriparius</name>
    <dbReference type="NCBI Taxonomy" id="422564"/>
    <lineage>
        <taxon>Eukaryota</taxon>
        <taxon>Viridiplantae</taxon>
        <taxon>Streptophyta</taxon>
        <taxon>Embryophyta</taxon>
        <taxon>Tracheophyta</taxon>
        <taxon>Spermatophyta</taxon>
        <taxon>Magnoliopsida</taxon>
        <taxon>Liliopsida</taxon>
        <taxon>Poales</taxon>
        <taxon>Poaceae</taxon>
        <taxon>PACMAD clade</taxon>
        <taxon>Panicoideae</taxon>
        <taxon>Andropogonodae</taxon>
        <taxon>Andropogoneae</taxon>
        <taxon>Saccharinae</taxon>
        <taxon>Miscanthus</taxon>
    </lineage>
</organism>
<accession>A0A811MIA3</accession>
<evidence type="ECO:0000313" key="2">
    <source>
        <dbReference type="Proteomes" id="UP000604825"/>
    </source>
</evidence>